<feature type="region of interest" description="Disordered" evidence="1">
    <location>
        <begin position="181"/>
        <end position="208"/>
    </location>
</feature>
<feature type="compositionally biased region" description="Polar residues" evidence="1">
    <location>
        <begin position="26"/>
        <end position="52"/>
    </location>
</feature>
<organism evidence="3 4">
    <name type="scientific">Mycena metata</name>
    <dbReference type="NCBI Taxonomy" id="1033252"/>
    <lineage>
        <taxon>Eukaryota</taxon>
        <taxon>Fungi</taxon>
        <taxon>Dikarya</taxon>
        <taxon>Basidiomycota</taxon>
        <taxon>Agaricomycotina</taxon>
        <taxon>Agaricomycetes</taxon>
        <taxon>Agaricomycetidae</taxon>
        <taxon>Agaricales</taxon>
        <taxon>Marasmiineae</taxon>
        <taxon>Mycenaceae</taxon>
        <taxon>Mycena</taxon>
    </lineage>
</organism>
<feature type="compositionally biased region" description="Low complexity" evidence="1">
    <location>
        <begin position="192"/>
        <end position="204"/>
    </location>
</feature>
<comment type="caution">
    <text evidence="3">The sequence shown here is derived from an EMBL/GenBank/DDBJ whole genome shotgun (WGS) entry which is preliminary data.</text>
</comment>
<keyword evidence="2" id="KW-0472">Membrane</keyword>
<keyword evidence="2" id="KW-1133">Transmembrane helix</keyword>
<protein>
    <submittedName>
        <fullName evidence="3">Uncharacterized protein</fullName>
    </submittedName>
</protein>
<feature type="compositionally biased region" description="Low complexity" evidence="1">
    <location>
        <begin position="53"/>
        <end position="68"/>
    </location>
</feature>
<name>A0AAD7IN29_9AGAR</name>
<accession>A0AAD7IN29</accession>
<dbReference type="EMBL" id="JARKIB010000084">
    <property type="protein sequence ID" value="KAJ7745068.1"/>
    <property type="molecule type" value="Genomic_DNA"/>
</dbReference>
<dbReference type="AlphaFoldDB" id="A0AAD7IN29"/>
<evidence type="ECO:0000256" key="1">
    <source>
        <dbReference type="SAM" id="MobiDB-lite"/>
    </source>
</evidence>
<dbReference type="Proteomes" id="UP001215598">
    <property type="component" value="Unassembled WGS sequence"/>
</dbReference>
<evidence type="ECO:0000256" key="2">
    <source>
        <dbReference type="SAM" id="Phobius"/>
    </source>
</evidence>
<keyword evidence="2" id="KW-0812">Transmembrane</keyword>
<feature type="region of interest" description="Disordered" evidence="1">
    <location>
        <begin position="1"/>
        <end position="70"/>
    </location>
</feature>
<feature type="transmembrane region" description="Helical" evidence="2">
    <location>
        <begin position="135"/>
        <end position="157"/>
    </location>
</feature>
<feature type="compositionally biased region" description="Low complexity" evidence="1">
    <location>
        <begin position="1"/>
        <end position="19"/>
    </location>
</feature>
<evidence type="ECO:0000313" key="3">
    <source>
        <dbReference type="EMBL" id="KAJ7745068.1"/>
    </source>
</evidence>
<sequence length="288" mass="30100">MSSSASTKSSASITSSSTESELKFGSSVTSVQSPFSGDSKTPSIPVSSGANRSTSASLSPPLTPDSSPNATALSIQASAPFFSLSAATSYVPAMSSSTALLLSITISVIPTETSSAVVPPPQVINPHPKYNRSTIIAAATISAVAFLGLLIIAVMLCRRPSRNDLRGRHTRRAFMIHPRAEDEDEWKQATMSPSTSPTADTPTYSPIPKPPHYIVHSRTSLDHPRAVASHAVLWAATHLEQPLPLSRGTTGSPPSTRAKYTYATVPVSPPLDLAGVSLRASSSSVPLL</sequence>
<keyword evidence="4" id="KW-1185">Reference proteome</keyword>
<proteinExistence type="predicted"/>
<gene>
    <name evidence="3" type="ORF">B0H16DRAFT_979833</name>
</gene>
<reference evidence="3" key="1">
    <citation type="submission" date="2023-03" db="EMBL/GenBank/DDBJ databases">
        <title>Massive genome expansion in bonnet fungi (Mycena s.s.) driven by repeated elements and novel gene families across ecological guilds.</title>
        <authorList>
            <consortium name="Lawrence Berkeley National Laboratory"/>
            <person name="Harder C.B."/>
            <person name="Miyauchi S."/>
            <person name="Viragh M."/>
            <person name="Kuo A."/>
            <person name="Thoen E."/>
            <person name="Andreopoulos B."/>
            <person name="Lu D."/>
            <person name="Skrede I."/>
            <person name="Drula E."/>
            <person name="Henrissat B."/>
            <person name="Morin E."/>
            <person name="Kohler A."/>
            <person name="Barry K."/>
            <person name="LaButti K."/>
            <person name="Morin E."/>
            <person name="Salamov A."/>
            <person name="Lipzen A."/>
            <person name="Mereny Z."/>
            <person name="Hegedus B."/>
            <person name="Baldrian P."/>
            <person name="Stursova M."/>
            <person name="Weitz H."/>
            <person name="Taylor A."/>
            <person name="Grigoriev I.V."/>
            <person name="Nagy L.G."/>
            <person name="Martin F."/>
            <person name="Kauserud H."/>
        </authorList>
    </citation>
    <scope>NUCLEOTIDE SEQUENCE</scope>
    <source>
        <strain evidence="3">CBHHK182m</strain>
    </source>
</reference>
<evidence type="ECO:0000313" key="4">
    <source>
        <dbReference type="Proteomes" id="UP001215598"/>
    </source>
</evidence>